<dbReference type="NCBIfam" id="TIGR00208">
    <property type="entry name" value="fliS"/>
    <property type="match status" value="1"/>
</dbReference>
<dbReference type="GO" id="GO:0071973">
    <property type="term" value="P:bacterial-type flagellum-dependent cell motility"/>
    <property type="evidence" value="ECO:0007669"/>
    <property type="project" value="TreeGrafter"/>
</dbReference>
<sequence length="231" mass="24652">MHKATRAYIATQVGTTSQADLLILLYDGAMKYLSQAKERIQARDFKGKGQLLAKASDVINELQSSLNKEKGGEIAENLSRLYFYCNSRLLMANLKMDTEAIDQVINILKGLRSAYAEIKGAAETAVPDEQAKAPAKPLSLAAAATAMKMQPKAGAVQPESQAATTGEARAQSESEATMQPTAFSDAANGAEKRPAPESAPKPATEASPQPPRPVTLQVRRAAMAYGNSQSR</sequence>
<evidence type="ECO:0000313" key="8">
    <source>
        <dbReference type="Proteomes" id="UP000014975"/>
    </source>
</evidence>
<keyword evidence="3" id="KW-0963">Cytoplasm</keyword>
<feature type="compositionally biased region" description="Polar residues" evidence="6">
    <location>
        <begin position="171"/>
        <end position="182"/>
    </location>
</feature>
<dbReference type="Pfam" id="PF02561">
    <property type="entry name" value="FliS"/>
    <property type="match status" value="1"/>
</dbReference>
<dbReference type="STRING" id="1121439.dsat_1213"/>
<dbReference type="InterPro" id="IPR036584">
    <property type="entry name" value="FliS_sf"/>
</dbReference>
<reference evidence="7 8" key="1">
    <citation type="journal article" date="2013" name="Genome Announc.">
        <title>Draft genome sequences for three mercury-methylating, sulfate-reducing bacteria.</title>
        <authorList>
            <person name="Brown S.D."/>
            <person name="Hurt R.A.Jr."/>
            <person name="Gilmour C.C."/>
            <person name="Elias D.A."/>
        </authorList>
    </citation>
    <scope>NUCLEOTIDE SEQUENCE [LARGE SCALE GENOMIC DNA]</scope>
    <source>
        <strain evidence="7 8">DSM 16529</strain>
    </source>
</reference>
<dbReference type="EMBL" id="ATHI01000030">
    <property type="protein sequence ID" value="EPR31086.1"/>
    <property type="molecule type" value="Genomic_DNA"/>
</dbReference>
<keyword evidence="7" id="KW-0282">Flagellum</keyword>
<evidence type="ECO:0000256" key="2">
    <source>
        <dbReference type="ARBA" id="ARBA00008787"/>
    </source>
</evidence>
<dbReference type="GO" id="GO:0044780">
    <property type="term" value="P:bacterial-type flagellum assembly"/>
    <property type="evidence" value="ECO:0007669"/>
    <property type="project" value="InterPro"/>
</dbReference>
<dbReference type="Gene3D" id="1.20.120.340">
    <property type="entry name" value="Flagellar protein FliS"/>
    <property type="match status" value="1"/>
</dbReference>
<organism evidence="7 8">
    <name type="scientific">Alkalidesulfovibrio alkalitolerans DSM 16529</name>
    <dbReference type="NCBI Taxonomy" id="1121439"/>
    <lineage>
        <taxon>Bacteria</taxon>
        <taxon>Pseudomonadati</taxon>
        <taxon>Thermodesulfobacteriota</taxon>
        <taxon>Desulfovibrionia</taxon>
        <taxon>Desulfovibrionales</taxon>
        <taxon>Desulfovibrionaceae</taxon>
        <taxon>Alkalidesulfovibrio</taxon>
    </lineage>
</organism>
<proteinExistence type="inferred from homology"/>
<name>S7T3B3_9BACT</name>
<evidence type="ECO:0000256" key="6">
    <source>
        <dbReference type="SAM" id="MobiDB-lite"/>
    </source>
</evidence>
<gene>
    <name evidence="7" type="ORF">dsat_1213</name>
</gene>
<evidence type="ECO:0000256" key="1">
    <source>
        <dbReference type="ARBA" id="ARBA00004514"/>
    </source>
</evidence>
<dbReference type="PATRIC" id="fig|1121439.3.peg.2597"/>
<keyword evidence="8" id="KW-1185">Reference proteome</keyword>
<keyword evidence="7" id="KW-0966">Cell projection</keyword>
<feature type="region of interest" description="Disordered" evidence="6">
    <location>
        <begin position="151"/>
        <end position="215"/>
    </location>
</feature>
<evidence type="ECO:0000256" key="5">
    <source>
        <dbReference type="ARBA" id="ARBA00023186"/>
    </source>
</evidence>
<dbReference type="OrthoDB" id="5343669at2"/>
<comment type="subcellular location">
    <subcellularLocation>
        <location evidence="1">Cytoplasm</location>
        <location evidence="1">Cytosol</location>
    </subcellularLocation>
</comment>
<dbReference type="RefSeq" id="WP_020887910.1">
    <property type="nucleotide sequence ID" value="NZ_ATHI01000030.1"/>
</dbReference>
<evidence type="ECO:0000256" key="4">
    <source>
        <dbReference type="ARBA" id="ARBA00022795"/>
    </source>
</evidence>
<keyword evidence="7" id="KW-0969">Cilium</keyword>
<evidence type="ECO:0000313" key="7">
    <source>
        <dbReference type="EMBL" id="EPR31086.1"/>
    </source>
</evidence>
<keyword evidence="4" id="KW-1005">Bacterial flagellum biogenesis</keyword>
<evidence type="ECO:0000256" key="3">
    <source>
        <dbReference type="ARBA" id="ARBA00022490"/>
    </source>
</evidence>
<dbReference type="InterPro" id="IPR003713">
    <property type="entry name" value="FliS"/>
</dbReference>
<dbReference type="AlphaFoldDB" id="S7T3B3"/>
<dbReference type="GO" id="GO:0005829">
    <property type="term" value="C:cytosol"/>
    <property type="evidence" value="ECO:0007669"/>
    <property type="project" value="UniProtKB-SubCell"/>
</dbReference>
<dbReference type="CDD" id="cd16098">
    <property type="entry name" value="FliS"/>
    <property type="match status" value="1"/>
</dbReference>
<comment type="similarity">
    <text evidence="2">Belongs to the FliS family.</text>
</comment>
<protein>
    <submittedName>
        <fullName evidence="7">Flagellar protein FliS</fullName>
    </submittedName>
</protein>
<dbReference type="SUPFAM" id="SSF101116">
    <property type="entry name" value="Flagellar export chaperone FliS"/>
    <property type="match status" value="1"/>
</dbReference>
<dbReference type="PANTHER" id="PTHR34773:SF1">
    <property type="entry name" value="FLAGELLAR SECRETION CHAPERONE FLIS"/>
    <property type="match status" value="1"/>
</dbReference>
<dbReference type="PANTHER" id="PTHR34773">
    <property type="entry name" value="FLAGELLAR SECRETION CHAPERONE FLIS"/>
    <property type="match status" value="1"/>
</dbReference>
<comment type="caution">
    <text evidence="7">The sequence shown here is derived from an EMBL/GenBank/DDBJ whole genome shotgun (WGS) entry which is preliminary data.</text>
</comment>
<dbReference type="eggNOG" id="COG1516">
    <property type="taxonomic scope" value="Bacteria"/>
</dbReference>
<keyword evidence="5" id="KW-0143">Chaperone</keyword>
<dbReference type="Proteomes" id="UP000014975">
    <property type="component" value="Unassembled WGS sequence"/>
</dbReference>
<accession>S7T3B3</accession>